<feature type="transmembrane region" description="Helical" evidence="1">
    <location>
        <begin position="6"/>
        <end position="29"/>
    </location>
</feature>
<gene>
    <name evidence="2" type="ORF">H9Y05_01960</name>
</gene>
<dbReference type="RefSeq" id="WP_163490424.1">
    <property type="nucleotide sequence ID" value="NZ_JACVEL010000001.1"/>
</dbReference>
<sequence>MVSGSLIVALLTGIWLGFVGAISFMESWLKFKAPGINRSLGVGIGRLVFKALNRVEWCCFLLITLLFIVNVNLLEQQGMTAMTGLLIVLVVQTFWMLPAMDRRAAMLLNNIPIEPSRYHIGYVLLELLKVGLLVLLFLA</sequence>
<evidence type="ECO:0008006" key="4">
    <source>
        <dbReference type="Google" id="ProtNLM"/>
    </source>
</evidence>
<keyword evidence="1" id="KW-0472">Membrane</keyword>
<protein>
    <recommendedName>
        <fullName evidence="4">DUF4149 domain-containing protein</fullName>
    </recommendedName>
</protein>
<keyword evidence="1" id="KW-0812">Transmembrane</keyword>
<keyword evidence="3" id="KW-1185">Reference proteome</keyword>
<dbReference type="AlphaFoldDB" id="A0A8J6TSG1"/>
<evidence type="ECO:0000256" key="1">
    <source>
        <dbReference type="SAM" id="Phobius"/>
    </source>
</evidence>
<feature type="transmembrane region" description="Helical" evidence="1">
    <location>
        <begin position="55"/>
        <end position="73"/>
    </location>
</feature>
<name>A0A8J6TSG1_9FLAO</name>
<accession>A0A8J6TSG1</accession>
<dbReference type="EMBL" id="JACVEL010000001">
    <property type="protein sequence ID" value="MBC9811229.1"/>
    <property type="molecule type" value="Genomic_DNA"/>
</dbReference>
<reference evidence="2" key="1">
    <citation type="submission" date="2020-09" db="EMBL/GenBank/DDBJ databases">
        <title>Taishania pollutisoli gen. nov., sp. nov., Isolated from Tetrabromobisphenol A-Contaminated Soil.</title>
        <authorList>
            <person name="Chen Q."/>
        </authorList>
    </citation>
    <scope>NUCLEOTIDE SEQUENCE</scope>
    <source>
        <strain evidence="2">CZZ-1</strain>
    </source>
</reference>
<dbReference type="Proteomes" id="UP000652681">
    <property type="component" value="Unassembled WGS sequence"/>
</dbReference>
<evidence type="ECO:0000313" key="2">
    <source>
        <dbReference type="EMBL" id="MBC9811229.1"/>
    </source>
</evidence>
<feature type="transmembrane region" description="Helical" evidence="1">
    <location>
        <begin position="79"/>
        <end position="97"/>
    </location>
</feature>
<evidence type="ECO:0000313" key="3">
    <source>
        <dbReference type="Proteomes" id="UP000652681"/>
    </source>
</evidence>
<comment type="caution">
    <text evidence="2">The sequence shown here is derived from an EMBL/GenBank/DDBJ whole genome shotgun (WGS) entry which is preliminary data.</text>
</comment>
<feature type="transmembrane region" description="Helical" evidence="1">
    <location>
        <begin position="118"/>
        <end position="138"/>
    </location>
</feature>
<organism evidence="2 3">
    <name type="scientific">Taishania pollutisoli</name>
    <dbReference type="NCBI Taxonomy" id="2766479"/>
    <lineage>
        <taxon>Bacteria</taxon>
        <taxon>Pseudomonadati</taxon>
        <taxon>Bacteroidota</taxon>
        <taxon>Flavobacteriia</taxon>
        <taxon>Flavobacteriales</taxon>
        <taxon>Crocinitomicaceae</taxon>
        <taxon>Taishania</taxon>
    </lineage>
</organism>
<proteinExistence type="predicted"/>
<keyword evidence="1" id="KW-1133">Transmembrane helix</keyword>